<dbReference type="InterPro" id="IPR056337">
    <property type="entry name" value="LHD_YVC1"/>
</dbReference>
<keyword evidence="5" id="KW-1185">Reference proteome</keyword>
<evidence type="ECO:0000313" key="5">
    <source>
        <dbReference type="Proteomes" id="UP001221413"/>
    </source>
</evidence>
<feature type="transmembrane region" description="Helical" evidence="1">
    <location>
        <begin position="467"/>
        <end position="487"/>
    </location>
</feature>
<proteinExistence type="predicted"/>
<accession>A0AAD6NG56</accession>
<dbReference type="InterPro" id="IPR056336">
    <property type="entry name" value="YVC1_C"/>
</dbReference>
<evidence type="ECO:0000313" key="4">
    <source>
        <dbReference type="EMBL" id="KAJ6256959.1"/>
    </source>
</evidence>
<dbReference type="Pfam" id="PF23190">
    <property type="entry name" value="LHD_TRPY1"/>
    <property type="match status" value="1"/>
</dbReference>
<keyword evidence="1" id="KW-1133">Transmembrane helix</keyword>
<name>A0AAD6NG56_DREDA</name>
<feature type="domain" description="Calcium channel YVC1-like C-terminal transmembrane" evidence="3">
    <location>
        <begin position="350"/>
        <end position="627"/>
    </location>
</feature>
<dbReference type="Pfam" id="PF23317">
    <property type="entry name" value="YVC1_C"/>
    <property type="match status" value="1"/>
</dbReference>
<reference evidence="4" key="1">
    <citation type="submission" date="2023-01" db="EMBL/GenBank/DDBJ databases">
        <title>The chitinases involved in constricting ring structure development in the nematode-trapping fungus Drechslerella dactyloides.</title>
        <authorList>
            <person name="Wang R."/>
            <person name="Zhang L."/>
            <person name="Tang P."/>
            <person name="Li S."/>
            <person name="Liang L."/>
        </authorList>
    </citation>
    <scope>NUCLEOTIDE SEQUENCE</scope>
    <source>
        <strain evidence="4">YMF1.00031</strain>
    </source>
</reference>
<evidence type="ECO:0008006" key="6">
    <source>
        <dbReference type="Google" id="ProtNLM"/>
    </source>
</evidence>
<feature type="domain" description="YVC1 N-terminal linker helical" evidence="2">
    <location>
        <begin position="142"/>
        <end position="316"/>
    </location>
</feature>
<organism evidence="4 5">
    <name type="scientific">Drechslerella dactyloides</name>
    <name type="common">Nematode-trapping fungus</name>
    <name type="synonym">Arthrobotrys dactyloides</name>
    <dbReference type="NCBI Taxonomy" id="74499"/>
    <lineage>
        <taxon>Eukaryota</taxon>
        <taxon>Fungi</taxon>
        <taxon>Dikarya</taxon>
        <taxon>Ascomycota</taxon>
        <taxon>Pezizomycotina</taxon>
        <taxon>Orbiliomycetes</taxon>
        <taxon>Orbiliales</taxon>
        <taxon>Orbiliaceae</taxon>
        <taxon>Drechslerella</taxon>
    </lineage>
</organism>
<dbReference type="Proteomes" id="UP001221413">
    <property type="component" value="Unassembled WGS sequence"/>
</dbReference>
<dbReference type="AlphaFoldDB" id="A0AAD6NG56"/>
<feature type="transmembrane region" description="Helical" evidence="1">
    <location>
        <begin position="426"/>
        <end position="446"/>
    </location>
</feature>
<gene>
    <name evidence="4" type="ORF">Dda_7842</name>
</gene>
<feature type="transmembrane region" description="Helical" evidence="1">
    <location>
        <begin position="384"/>
        <end position="406"/>
    </location>
</feature>
<evidence type="ECO:0000259" key="2">
    <source>
        <dbReference type="Pfam" id="PF23190"/>
    </source>
</evidence>
<evidence type="ECO:0000259" key="3">
    <source>
        <dbReference type="Pfam" id="PF23317"/>
    </source>
</evidence>
<evidence type="ECO:0000256" key="1">
    <source>
        <dbReference type="SAM" id="Phobius"/>
    </source>
</evidence>
<protein>
    <recommendedName>
        <fullName evidence="6">Ion transport domain-containing protein</fullName>
    </recommendedName>
</protein>
<keyword evidence="1" id="KW-0472">Membrane</keyword>
<feature type="transmembrane region" description="Helical" evidence="1">
    <location>
        <begin position="529"/>
        <end position="550"/>
    </location>
</feature>
<dbReference type="EMBL" id="JAQGDS010000011">
    <property type="protein sequence ID" value="KAJ6256959.1"/>
    <property type="molecule type" value="Genomic_DNA"/>
</dbReference>
<dbReference type="InterPro" id="IPR052971">
    <property type="entry name" value="TRP_calcium_channel"/>
</dbReference>
<dbReference type="PANTHER" id="PTHR35859">
    <property type="entry name" value="NONSELECTIVE CATION CHANNEL PROTEIN"/>
    <property type="match status" value="1"/>
</dbReference>
<comment type="caution">
    <text evidence="4">The sequence shown here is derived from an EMBL/GenBank/DDBJ whole genome shotgun (WGS) entry which is preliminary data.</text>
</comment>
<keyword evidence="1" id="KW-0812">Transmembrane</keyword>
<dbReference type="PANTHER" id="PTHR35859:SF1">
    <property type="entry name" value="NONSELECTIVE CATION CHANNEL PROTEIN"/>
    <property type="match status" value="1"/>
</dbReference>
<sequence>MYTWTNERDAQRRPWKCFTRAGKSEKDKRGMQWSPVLAALLCRGMHPSHPRAFGYFFGNPYIHRFLYAHLPASSTSFLLPFIVTSSTNSFLDGDDIYIIKMVDMHKLLFGVSRAHAHHRGNLPPRRRYASDDVTPVHDPKTVTLVAMRIKYLVEETIPCELDEEQIIKPHSPILTSAVIELTRDAGGEEHRNCVIYCLLWFRRQSIKELYDADLGKLRALACQMLAKRIIESTEDQEYLFLELLVKRFSHLQNGEVTDPMSAIERAVDLHALEVIGSSGYQKCIKYLWNGWMVQDEHDPTQFVFYKDLTSVRYRTHVHPDRLKAPVYQNSFQMLVSFVFLGMYTAAINTVNPDGDIDVVEGILYVFTAGFVMDEAVKFWKVGRWYLGFWNVFNCILYALLTTSFVLRCVALSEPVDSKERGKFNILSYNFLAFSAPMFWCRILLYLDSFRIFGAMLVILKQMFQETFIFFSLLIIIMVGFLQAFMGLDNTDAEQAPPMTAFIFRTMTNAILQSPEFDSFDKFSPPFGMILYYIFTFVIMVLLLNILIALFNSAYEDITGNAVDEFMALIAQKTMQFVRAPDENVFMPPFNLIEVFCLVIPFEWWMSRKQYAKLNDRVLGVIYFPLLMLSAWQDKRNARMIVHNRAHGQPDDDEREEWEELDAAANFEESEWKERVEAAVPNVKEDVSTQEIKKAREELKTLVGRIERAGVVEEVAAADEAPDADY</sequence>